<dbReference type="RefSeq" id="WP_282012293.1">
    <property type="nucleotide sequence ID" value="NZ_OX336137.1"/>
</dbReference>
<dbReference type="PRINTS" id="PR00985">
    <property type="entry name" value="TRNASYNTHLEU"/>
</dbReference>
<dbReference type="InterPro" id="IPR015413">
    <property type="entry name" value="Methionyl/Leucyl_tRNA_Synth"/>
</dbReference>
<dbReference type="PANTHER" id="PTHR43740">
    <property type="entry name" value="LEUCYL-TRNA SYNTHETASE"/>
    <property type="match status" value="1"/>
</dbReference>
<comment type="subcellular location">
    <subcellularLocation>
        <location evidence="9">Cytoplasm</location>
    </subcellularLocation>
</comment>
<dbReference type="EC" id="6.1.1.4" evidence="9"/>
<evidence type="ECO:0000256" key="8">
    <source>
        <dbReference type="ARBA" id="ARBA00047469"/>
    </source>
</evidence>
<dbReference type="InterPro" id="IPR014729">
    <property type="entry name" value="Rossmann-like_a/b/a_fold"/>
</dbReference>
<feature type="domain" description="Methionyl/Valyl/Leucyl/Isoleucyl-tRNA synthetase anticodon-binding" evidence="12">
    <location>
        <begin position="664"/>
        <end position="793"/>
    </location>
</feature>
<evidence type="ECO:0000256" key="1">
    <source>
        <dbReference type="ARBA" id="ARBA00005594"/>
    </source>
</evidence>
<dbReference type="SUPFAM" id="SSF50677">
    <property type="entry name" value="ValRS/IleRS/LeuRS editing domain"/>
    <property type="match status" value="1"/>
</dbReference>
<dbReference type="Pfam" id="PF08264">
    <property type="entry name" value="Anticodon_1"/>
    <property type="match status" value="1"/>
</dbReference>
<feature type="short sequence motif" description="'KMSKS' region" evidence="9">
    <location>
        <begin position="582"/>
        <end position="586"/>
    </location>
</feature>
<evidence type="ECO:0000256" key="7">
    <source>
        <dbReference type="ARBA" id="ARBA00023146"/>
    </source>
</evidence>
<dbReference type="PROSITE" id="PS00178">
    <property type="entry name" value="AA_TRNA_LIGASE_I"/>
    <property type="match status" value="1"/>
</dbReference>
<feature type="domain" description="Aminoacyl-tRNA synthetase class Ia" evidence="11">
    <location>
        <begin position="421"/>
        <end position="622"/>
    </location>
</feature>
<dbReference type="EMBL" id="OX336137">
    <property type="protein sequence ID" value="CAI2719460.1"/>
    <property type="molecule type" value="Genomic_DNA"/>
</dbReference>
<evidence type="ECO:0000256" key="4">
    <source>
        <dbReference type="ARBA" id="ARBA00022741"/>
    </source>
</evidence>
<dbReference type="CDD" id="cd07958">
    <property type="entry name" value="Anticodon_Ia_Leu_BEm"/>
    <property type="match status" value="1"/>
</dbReference>
<dbReference type="InterPro" id="IPR009080">
    <property type="entry name" value="tRNAsynth_Ia_anticodon-bd"/>
</dbReference>
<comment type="catalytic activity">
    <reaction evidence="8 9">
        <text>tRNA(Leu) + L-leucine + ATP = L-leucyl-tRNA(Leu) + AMP + diphosphate</text>
        <dbReference type="Rhea" id="RHEA:11688"/>
        <dbReference type="Rhea" id="RHEA-COMP:9613"/>
        <dbReference type="Rhea" id="RHEA-COMP:9622"/>
        <dbReference type="ChEBI" id="CHEBI:30616"/>
        <dbReference type="ChEBI" id="CHEBI:33019"/>
        <dbReference type="ChEBI" id="CHEBI:57427"/>
        <dbReference type="ChEBI" id="CHEBI:78442"/>
        <dbReference type="ChEBI" id="CHEBI:78494"/>
        <dbReference type="ChEBI" id="CHEBI:456215"/>
        <dbReference type="EC" id="6.1.1.4"/>
    </reaction>
</comment>
<evidence type="ECO:0000259" key="12">
    <source>
        <dbReference type="Pfam" id="PF08264"/>
    </source>
</evidence>
<dbReference type="Gene3D" id="3.10.20.590">
    <property type="match status" value="1"/>
</dbReference>
<dbReference type="GO" id="GO:0004823">
    <property type="term" value="F:leucine-tRNA ligase activity"/>
    <property type="evidence" value="ECO:0007669"/>
    <property type="project" value="UniProtKB-EC"/>
</dbReference>
<evidence type="ECO:0000259" key="11">
    <source>
        <dbReference type="Pfam" id="PF00133"/>
    </source>
</evidence>
<evidence type="ECO:0000256" key="10">
    <source>
        <dbReference type="RuleBase" id="RU363035"/>
    </source>
</evidence>
<keyword evidence="5 9" id="KW-0067">ATP-binding</keyword>
<gene>
    <name evidence="9 15" type="primary">leuS</name>
    <name evidence="15" type="ORF">NSPWAT_2604</name>
</gene>
<dbReference type="InterPro" id="IPR002300">
    <property type="entry name" value="aa-tRNA-synth_Ia"/>
</dbReference>
<evidence type="ECO:0000256" key="9">
    <source>
        <dbReference type="HAMAP-Rule" id="MF_00049"/>
    </source>
</evidence>
<keyword evidence="6 9" id="KW-0648">Protein biosynthesis</keyword>
<dbReference type="NCBIfam" id="TIGR00396">
    <property type="entry name" value="leuS_bact"/>
    <property type="match status" value="1"/>
</dbReference>
<evidence type="ECO:0000259" key="14">
    <source>
        <dbReference type="Pfam" id="PF13603"/>
    </source>
</evidence>
<feature type="domain" description="Leucyl-tRNA synthetase editing" evidence="14">
    <location>
        <begin position="222"/>
        <end position="407"/>
    </location>
</feature>
<dbReference type="PANTHER" id="PTHR43740:SF2">
    <property type="entry name" value="LEUCINE--TRNA LIGASE, MITOCHONDRIAL"/>
    <property type="match status" value="1"/>
</dbReference>
<dbReference type="Gene3D" id="1.10.730.10">
    <property type="entry name" value="Isoleucyl-tRNA Synthetase, Domain 1"/>
    <property type="match status" value="1"/>
</dbReference>
<dbReference type="CDD" id="cd00812">
    <property type="entry name" value="LeuRS_core"/>
    <property type="match status" value="1"/>
</dbReference>
<name>A0ABN8W3T1_9BACT</name>
<sequence length="831" mass="94686">MQDYDHKTIEARWQEYWEHHQSFQVTEDPSKEKYYLLEMFPYPSGRIHMGHVRNYTIGDALARFKMMKGYNVLHPIGWDSFGMPAENAAIQHKSHPAKWTFENIDTMRTQLKRLGLSYDWSREVATCKPDYYKWNQWCFLKFHERGLVYRKNSTVNWCESCQTVLANEQVIDDRCWRCDNVVIKKAQEGWFFKITEYADRLLDGCKELEGGWPEQVLAMQANWIGKSFGAEVDFQPKDGSDAIRIFTTRPDTLWGATFMVLAPEHPLTRKLSRGTEQEQAVDAFIKQVQSQDTIARTAEGGDKLGVFTGAYAVNPVNGESVPVWSANFVLMDYGTGAIMSVPAHDQRDFEFAKKYDLNIRVVIAPADGIHDATQLQEAFTEEGPMIQSGEFDGLAGEEARRKVCEHLKAKGIGERTVNYRLRDWGVSRQRYWGTPVPMVFCDACGTVPVPYDQLPVELPLDAQLGERGQSPLKTLDAFINTACPKCNAPAKRETDTLDTFICSSWYFDRYTSPHAGDAPFEKKAIDYWMPVDQYIGGIEHAILHLLYSRFFHQVFRDLGLVNSNEPFSHLLTQGMVIKDGAKMSKSKGNVVDPDGIIERYGADTARLFILFAAPPVKDLEWSDQGVEGCSRFLKRVWRLFAELSDSVQGVEPGNGGDALPDELKELRRQTHVTIKRVTEDVEKRMQFNTAIAATMEFVNHLYTFKDGWNAQKESQAGHKAVLRQAVEALILVLSPFAPHIAEEMASQLKFSKPTHECAWPVHEAQYMQADEMTIVVQVNGKVRQKLSVPSEIEDDALKQHCLEDERVQEWLNGKEPRKVIVVPKKLVNIVV</sequence>
<comment type="similarity">
    <text evidence="1 9 10">Belongs to the class-I aminoacyl-tRNA synthetase family.</text>
</comment>
<dbReference type="SUPFAM" id="SSF47323">
    <property type="entry name" value="Anticodon-binding domain of a subclass of class I aminoacyl-tRNA synthetases"/>
    <property type="match status" value="1"/>
</dbReference>
<dbReference type="Proteomes" id="UP001157733">
    <property type="component" value="Chromosome"/>
</dbReference>
<keyword evidence="2 9" id="KW-0963">Cytoplasm</keyword>
<evidence type="ECO:0000256" key="3">
    <source>
        <dbReference type="ARBA" id="ARBA00022598"/>
    </source>
</evidence>
<evidence type="ECO:0000256" key="2">
    <source>
        <dbReference type="ARBA" id="ARBA00022490"/>
    </source>
</evidence>
<feature type="domain" description="Methionyl/Leucyl tRNA synthetase" evidence="13">
    <location>
        <begin position="40"/>
        <end position="178"/>
    </location>
</feature>
<dbReference type="SUPFAM" id="SSF52374">
    <property type="entry name" value="Nucleotidylyl transferase"/>
    <property type="match status" value="1"/>
</dbReference>
<dbReference type="InterPro" id="IPR001412">
    <property type="entry name" value="aa-tRNA-synth_I_CS"/>
</dbReference>
<evidence type="ECO:0000259" key="13">
    <source>
        <dbReference type="Pfam" id="PF09334"/>
    </source>
</evidence>
<evidence type="ECO:0000256" key="5">
    <source>
        <dbReference type="ARBA" id="ARBA00022840"/>
    </source>
</evidence>
<dbReference type="InterPro" id="IPR009008">
    <property type="entry name" value="Val/Leu/Ile-tRNA-synth_edit"/>
</dbReference>
<accession>A0ABN8W3T1</accession>
<dbReference type="Pfam" id="PF13603">
    <property type="entry name" value="tRNA-synt_1_2"/>
    <property type="match status" value="1"/>
</dbReference>
<proteinExistence type="inferred from homology"/>
<dbReference type="Pfam" id="PF09334">
    <property type="entry name" value="tRNA-synt_1g"/>
    <property type="match status" value="1"/>
</dbReference>
<feature type="binding site" evidence="9">
    <location>
        <position position="585"/>
    </location>
    <ligand>
        <name>ATP</name>
        <dbReference type="ChEBI" id="CHEBI:30616"/>
    </ligand>
</feature>
<dbReference type="InterPro" id="IPR002302">
    <property type="entry name" value="Leu-tRNA-ligase"/>
</dbReference>
<protein>
    <recommendedName>
        <fullName evidence="9">Leucine--tRNA ligase</fullName>
        <ecNumber evidence="9">6.1.1.4</ecNumber>
    </recommendedName>
    <alternativeName>
        <fullName evidence="9">Leucyl-tRNA synthetase</fullName>
        <shortName evidence="9">LeuRS</shortName>
    </alternativeName>
</protein>
<organism evidence="15 16">
    <name type="scientific">Nitrospina watsonii</name>
    <dbReference type="NCBI Taxonomy" id="1323948"/>
    <lineage>
        <taxon>Bacteria</taxon>
        <taxon>Pseudomonadati</taxon>
        <taxon>Nitrospinota/Tectimicrobiota group</taxon>
        <taxon>Nitrospinota</taxon>
        <taxon>Nitrospinia</taxon>
        <taxon>Nitrospinales</taxon>
        <taxon>Nitrospinaceae</taxon>
        <taxon>Nitrospina</taxon>
    </lineage>
</organism>
<feature type="short sequence motif" description="'HIGH' region" evidence="9">
    <location>
        <begin position="41"/>
        <end position="51"/>
    </location>
</feature>
<keyword evidence="3 9" id="KW-0436">Ligase</keyword>
<keyword evidence="4 9" id="KW-0547">Nucleotide-binding</keyword>
<dbReference type="InterPro" id="IPR013155">
    <property type="entry name" value="M/V/L/I-tRNA-synth_anticd-bd"/>
</dbReference>
<dbReference type="Pfam" id="PF00133">
    <property type="entry name" value="tRNA-synt_1"/>
    <property type="match status" value="1"/>
</dbReference>
<keyword evidence="16" id="KW-1185">Reference proteome</keyword>
<evidence type="ECO:0000313" key="15">
    <source>
        <dbReference type="EMBL" id="CAI2719460.1"/>
    </source>
</evidence>
<dbReference type="InterPro" id="IPR025709">
    <property type="entry name" value="Leu_tRNA-synth_edit"/>
</dbReference>
<dbReference type="HAMAP" id="MF_00049_B">
    <property type="entry name" value="Leu_tRNA_synth_B"/>
    <property type="match status" value="1"/>
</dbReference>
<evidence type="ECO:0000313" key="16">
    <source>
        <dbReference type="Proteomes" id="UP001157733"/>
    </source>
</evidence>
<evidence type="ECO:0000256" key="6">
    <source>
        <dbReference type="ARBA" id="ARBA00022917"/>
    </source>
</evidence>
<reference evidence="15 16" key="1">
    <citation type="submission" date="2022-09" db="EMBL/GenBank/DDBJ databases">
        <authorList>
            <person name="Kop L."/>
        </authorList>
    </citation>
    <scope>NUCLEOTIDE SEQUENCE [LARGE SCALE GENOMIC DNA]</scope>
    <source>
        <strain evidence="15 16">347</strain>
    </source>
</reference>
<dbReference type="Gene3D" id="3.40.50.620">
    <property type="entry name" value="HUPs"/>
    <property type="match status" value="2"/>
</dbReference>
<keyword evidence="7 9" id="KW-0030">Aminoacyl-tRNA synthetase</keyword>